<dbReference type="Proteomes" id="UP000228621">
    <property type="component" value="Unassembled WGS sequence"/>
</dbReference>
<sequence length="525" mass="58393">MIGTAVIEAVLLSVLILVVIDYMKVSANEAMNKRATTTASLFASATKNAVLSYDLATLDSFTTELLSNPDILYVKVVDAEQQTLSFAGNEIYRTRQFSEDVLVEQVDDGVFNIHADIIEGGTRFGTIQIGIDIGGINRAISEVKKWTVSIALFEMALVAIFSYFLGIYLTTNLYILKNQANKIARNVAKGVFDFKWQPIKSKDELQELSLAFDELSQTLTEEHERREQYKLELIELNKQLEQLVEQRTEKLKQQNLQLEATNRELENAQQQLIHSEKMASVGQLAAGVAHEINNPLGFVMSNLDVMRHYHYDYVTLANQAMALKLQPEQDNGLHELLNSKDFAFINDDCSDLIDESISGLQRVSAIVKDLKQFSRVENVQMQSCDLNACIKTTLNLLESKLKYHAKVITHFDEIPAIQGNQGKLIQVLTNLLMNASQAIAEEGEIIISTSHNNEAVEIQVQDNGPGIAPTIIDKIFDPFFTTKPVGTGTGLGLSISYDIIKEHGGELMVDSTEGVGTCFIIKLPV</sequence>
<keyword evidence="7" id="KW-0808">Transferase</keyword>
<comment type="caution">
    <text evidence="7">The sequence shown here is derived from an EMBL/GenBank/DDBJ whole genome shotgun (WGS) entry which is preliminary data.</text>
</comment>
<dbReference type="Gene3D" id="1.10.287.130">
    <property type="match status" value="1"/>
</dbReference>
<keyword evidence="5" id="KW-0812">Transmembrane</keyword>
<dbReference type="PRINTS" id="PR00344">
    <property type="entry name" value="BCTRLSENSOR"/>
</dbReference>
<dbReference type="Pfam" id="PF02518">
    <property type="entry name" value="HATPase_c"/>
    <property type="match status" value="1"/>
</dbReference>
<accession>A0A2A5JSQ1</accession>
<comment type="catalytic activity">
    <reaction evidence="1">
        <text>ATP + protein L-histidine = ADP + protein N-phospho-L-histidine.</text>
        <dbReference type="EC" id="2.7.13.3"/>
    </reaction>
</comment>
<gene>
    <name evidence="7" type="ORF">CEX98_06800</name>
</gene>
<dbReference type="PROSITE" id="PS50109">
    <property type="entry name" value="HIS_KIN"/>
    <property type="match status" value="1"/>
</dbReference>
<dbReference type="OrthoDB" id="9772100at2"/>
<dbReference type="InterPro" id="IPR004358">
    <property type="entry name" value="Sig_transdc_His_kin-like_C"/>
</dbReference>
<dbReference type="RefSeq" id="WP_099641416.1">
    <property type="nucleotide sequence ID" value="NZ_NKHF01000029.1"/>
</dbReference>
<dbReference type="InterPro" id="IPR036097">
    <property type="entry name" value="HisK_dim/P_sf"/>
</dbReference>
<evidence type="ECO:0000256" key="2">
    <source>
        <dbReference type="ARBA" id="ARBA00012438"/>
    </source>
</evidence>
<dbReference type="SMART" id="SM00387">
    <property type="entry name" value="HATPase_c"/>
    <property type="match status" value="1"/>
</dbReference>
<evidence type="ECO:0000256" key="4">
    <source>
        <dbReference type="SAM" id="Coils"/>
    </source>
</evidence>
<dbReference type="EMBL" id="NKHF01000029">
    <property type="protein sequence ID" value="PCK32494.1"/>
    <property type="molecule type" value="Genomic_DNA"/>
</dbReference>
<dbReference type="Gene3D" id="3.30.565.10">
    <property type="entry name" value="Histidine kinase-like ATPase, C-terminal domain"/>
    <property type="match status" value="1"/>
</dbReference>
<proteinExistence type="predicted"/>
<keyword evidence="5" id="KW-0472">Membrane</keyword>
<feature type="coiled-coil region" evidence="4">
    <location>
        <begin position="212"/>
        <end position="278"/>
    </location>
</feature>
<dbReference type="PANTHER" id="PTHR43065:SF50">
    <property type="entry name" value="HISTIDINE KINASE"/>
    <property type="match status" value="1"/>
</dbReference>
<keyword evidence="5" id="KW-1133">Transmembrane helix</keyword>
<dbReference type="InterPro" id="IPR005467">
    <property type="entry name" value="His_kinase_dom"/>
</dbReference>
<dbReference type="SUPFAM" id="SSF47384">
    <property type="entry name" value="Homodimeric domain of signal transducing histidine kinase"/>
    <property type="match status" value="1"/>
</dbReference>
<dbReference type="CDD" id="cd00082">
    <property type="entry name" value="HisKA"/>
    <property type="match status" value="1"/>
</dbReference>
<evidence type="ECO:0000313" key="8">
    <source>
        <dbReference type="Proteomes" id="UP000228621"/>
    </source>
</evidence>
<dbReference type="SMART" id="SM00388">
    <property type="entry name" value="HisKA"/>
    <property type="match status" value="1"/>
</dbReference>
<keyword evidence="7" id="KW-0418">Kinase</keyword>
<dbReference type="PANTHER" id="PTHR43065">
    <property type="entry name" value="SENSOR HISTIDINE KINASE"/>
    <property type="match status" value="1"/>
</dbReference>
<evidence type="ECO:0000313" key="7">
    <source>
        <dbReference type="EMBL" id="PCK32494.1"/>
    </source>
</evidence>
<dbReference type="InterPro" id="IPR003594">
    <property type="entry name" value="HATPase_dom"/>
</dbReference>
<dbReference type="EC" id="2.7.13.3" evidence="2"/>
<reference evidence="8" key="1">
    <citation type="journal article" date="2019" name="Genome Announc.">
        <title>Draft Genome Sequence of Pseudoalteromonas piscicida Strain 36Y ROTHPW, an Hypersaline Seawater Isolate from the South Coast of Sonora, Mexico.</title>
        <authorList>
            <person name="Sanchez-Diaz R."/>
            <person name="Molina-Garza Z.J."/>
            <person name="Cruz-Suarez L.E."/>
            <person name="Selvin J."/>
            <person name="Kiran G.S."/>
            <person name="Ibarra-Gamez J.C."/>
            <person name="Gomez-Gil B."/>
            <person name="Galaviz-Silva L."/>
        </authorList>
    </citation>
    <scope>NUCLEOTIDE SEQUENCE [LARGE SCALE GENOMIC DNA]</scope>
    <source>
        <strain evidence="8">36Y_RITHPW</strain>
    </source>
</reference>
<feature type="transmembrane region" description="Helical" evidence="5">
    <location>
        <begin position="146"/>
        <end position="169"/>
    </location>
</feature>
<feature type="domain" description="Histidine kinase" evidence="6">
    <location>
        <begin position="287"/>
        <end position="525"/>
    </location>
</feature>
<protein>
    <recommendedName>
        <fullName evidence="2">histidine kinase</fullName>
        <ecNumber evidence="2">2.7.13.3</ecNumber>
    </recommendedName>
</protein>
<dbReference type="InterPro" id="IPR036890">
    <property type="entry name" value="HATPase_C_sf"/>
</dbReference>
<evidence type="ECO:0000256" key="5">
    <source>
        <dbReference type="SAM" id="Phobius"/>
    </source>
</evidence>
<dbReference type="InterPro" id="IPR003661">
    <property type="entry name" value="HisK_dim/P_dom"/>
</dbReference>
<dbReference type="SUPFAM" id="SSF55874">
    <property type="entry name" value="ATPase domain of HSP90 chaperone/DNA topoisomerase II/histidine kinase"/>
    <property type="match status" value="1"/>
</dbReference>
<keyword evidence="3" id="KW-0597">Phosphoprotein</keyword>
<dbReference type="AlphaFoldDB" id="A0A2A5JSQ1"/>
<keyword evidence="8" id="KW-1185">Reference proteome</keyword>
<keyword evidence="4" id="KW-0175">Coiled coil</keyword>
<organism evidence="7 8">
    <name type="scientific">Pseudoalteromonas piscicida</name>
    <dbReference type="NCBI Taxonomy" id="43662"/>
    <lineage>
        <taxon>Bacteria</taxon>
        <taxon>Pseudomonadati</taxon>
        <taxon>Pseudomonadota</taxon>
        <taxon>Gammaproteobacteria</taxon>
        <taxon>Alteromonadales</taxon>
        <taxon>Pseudoalteromonadaceae</taxon>
        <taxon>Pseudoalteromonas</taxon>
    </lineage>
</organism>
<dbReference type="Gene3D" id="6.10.340.10">
    <property type="match status" value="1"/>
</dbReference>
<evidence type="ECO:0000259" key="6">
    <source>
        <dbReference type="PROSITE" id="PS50109"/>
    </source>
</evidence>
<dbReference type="GO" id="GO:0000155">
    <property type="term" value="F:phosphorelay sensor kinase activity"/>
    <property type="evidence" value="ECO:0007669"/>
    <property type="project" value="InterPro"/>
</dbReference>
<evidence type="ECO:0000256" key="1">
    <source>
        <dbReference type="ARBA" id="ARBA00000085"/>
    </source>
</evidence>
<name>A0A2A5JSQ1_PSEO7</name>
<evidence type="ECO:0000256" key="3">
    <source>
        <dbReference type="ARBA" id="ARBA00022553"/>
    </source>
</evidence>
<feature type="transmembrane region" description="Helical" evidence="5">
    <location>
        <begin position="6"/>
        <end position="23"/>
    </location>
</feature>